<dbReference type="PANTHER" id="PTHR42060">
    <property type="entry name" value="NHL REPEAT-CONTAINING PROTEIN-RELATED"/>
    <property type="match status" value="1"/>
</dbReference>
<gene>
    <name evidence="3" type="ORF">LSUE1_G002749</name>
</gene>
<evidence type="ECO:0000313" key="3">
    <source>
        <dbReference type="EMBL" id="TVY84561.1"/>
    </source>
</evidence>
<dbReference type="CDD" id="cd09917">
    <property type="entry name" value="F-box_SF"/>
    <property type="match status" value="1"/>
</dbReference>
<dbReference type="InterPro" id="IPR036047">
    <property type="entry name" value="F-box-like_dom_sf"/>
</dbReference>
<dbReference type="Proteomes" id="UP000469558">
    <property type="component" value="Unassembled WGS sequence"/>
</dbReference>
<dbReference type="Pfam" id="PF00646">
    <property type="entry name" value="F-box"/>
    <property type="match status" value="1"/>
</dbReference>
<dbReference type="SUPFAM" id="SSF63829">
    <property type="entry name" value="Calcium-dependent phosphotriesterase"/>
    <property type="match status" value="1"/>
</dbReference>
<comment type="caution">
    <text evidence="3">The sequence shown here is derived from an EMBL/GenBank/DDBJ whole genome shotgun (WGS) entry which is preliminary data.</text>
</comment>
<dbReference type="InterPro" id="IPR011042">
    <property type="entry name" value="6-blade_b-propeller_TolB-like"/>
</dbReference>
<dbReference type="SUPFAM" id="SSF81383">
    <property type="entry name" value="F-box domain"/>
    <property type="match status" value="1"/>
</dbReference>
<dbReference type="OrthoDB" id="9977941at2759"/>
<dbReference type="InterPro" id="IPR052998">
    <property type="entry name" value="Hetero-Diels-Alderase-like"/>
</dbReference>
<dbReference type="EMBL" id="QGMK01000073">
    <property type="protein sequence ID" value="TVY84561.1"/>
    <property type="molecule type" value="Genomic_DNA"/>
</dbReference>
<accession>A0A8T9CGG6</accession>
<evidence type="ECO:0000256" key="1">
    <source>
        <dbReference type="SAM" id="MobiDB-lite"/>
    </source>
</evidence>
<dbReference type="InterPro" id="IPR001810">
    <property type="entry name" value="F-box_dom"/>
</dbReference>
<reference evidence="3 4" key="1">
    <citation type="submission" date="2018-05" db="EMBL/GenBank/DDBJ databases">
        <title>Genome sequencing and assembly of the regulated plant pathogen Lachnellula willkommii and related sister species for the development of diagnostic species identification markers.</title>
        <authorList>
            <person name="Giroux E."/>
            <person name="Bilodeau G."/>
        </authorList>
    </citation>
    <scope>NUCLEOTIDE SEQUENCE [LARGE SCALE GENOMIC DNA]</scope>
    <source>
        <strain evidence="3 4">CBS 268.59</strain>
    </source>
</reference>
<dbReference type="PANTHER" id="PTHR42060:SF1">
    <property type="entry name" value="NHL REPEAT-CONTAINING PROTEIN"/>
    <property type="match status" value="1"/>
</dbReference>
<protein>
    <recommendedName>
        <fullName evidence="2">F-box domain-containing protein</fullName>
    </recommendedName>
</protein>
<evidence type="ECO:0000313" key="4">
    <source>
        <dbReference type="Proteomes" id="UP000469558"/>
    </source>
</evidence>
<keyword evidence="4" id="KW-1185">Reference proteome</keyword>
<dbReference type="AlphaFoldDB" id="A0A8T9CGG6"/>
<feature type="region of interest" description="Disordered" evidence="1">
    <location>
        <begin position="159"/>
        <end position="186"/>
    </location>
</feature>
<organism evidence="3 4">
    <name type="scientific">Lachnellula suecica</name>
    <dbReference type="NCBI Taxonomy" id="602035"/>
    <lineage>
        <taxon>Eukaryota</taxon>
        <taxon>Fungi</taxon>
        <taxon>Dikarya</taxon>
        <taxon>Ascomycota</taxon>
        <taxon>Pezizomycotina</taxon>
        <taxon>Leotiomycetes</taxon>
        <taxon>Helotiales</taxon>
        <taxon>Lachnaceae</taxon>
        <taxon>Lachnellula</taxon>
    </lineage>
</organism>
<dbReference type="Gene3D" id="2.120.10.30">
    <property type="entry name" value="TolB, C-terminal domain"/>
    <property type="match status" value="1"/>
</dbReference>
<feature type="domain" description="F-box" evidence="2">
    <location>
        <begin position="67"/>
        <end position="101"/>
    </location>
</feature>
<proteinExistence type="predicted"/>
<sequence length="683" mass="74057">MSSIIPPGGTITGGLAPRRQLACLFYHYGSRPSQQQVISEDSLDVDTKSAIHDATSSPAQKAVLSTPDLLVIILSQLPHSSLLKAKRVNRSWASIFEHVEIKAALFQHPRPKGSALYVETHSDVLMENFSSFWPVNGQDKVSFSKSTTVKTFHLKLRSRPPVDASNGHVPSERDLESPDSQTLHQQGYGDKCPYGQQWRQLLICQPPIEALEIVQQVNQLGGEILEFRTVLHRPGGVRIGFLYDAIKHWDEVERLDAQLLWNRKTGDPISPNQVYKNGEGFKTAEDMRCVTILGDTNVGNGRYGELAYADLSVTPTDAANRASIMTFPQPIYVYLFTLLTCFSHYVRAGTRVHSHEPCQAPVRLIHEFPQGTWIENIAIRSNGQILVTIFSSPDLYLIDPILGKNPVLVHTFPDALGLLGIAEVSPDVFTVSSSNNSLSSSGVVRNSSIAWNVDLRGVSIPVNSFILDPAPIVSKVNTLTPVLFPDGQCLLSASEKTVLVGDIKGGKIYRLDTITGAYSMVISNNLTVATPIAAFGSAGVNGIHVREGVLYFTNTGEGIFAKMPIYQDGTPAGNASVIVRAMEGNTLDDFALRGDSAYLVTGYGNSIDRVKLDGSGRQKIVAGSLNSTALAEPTGAAFGRTEIDRDVLYIVTAGGLASPVYQDGKEVIIGGQVVAVDLSKCSW</sequence>
<name>A0A8T9CGG6_9HELO</name>
<evidence type="ECO:0000259" key="2">
    <source>
        <dbReference type="Pfam" id="PF00646"/>
    </source>
</evidence>